<dbReference type="Pfam" id="PF01061">
    <property type="entry name" value="ABC2_membrane"/>
    <property type="match status" value="1"/>
</dbReference>
<dbReference type="STRING" id="742767.HMPREF9456_02149"/>
<feature type="transmembrane region" description="Helical" evidence="9">
    <location>
        <begin position="123"/>
        <end position="150"/>
    </location>
</feature>
<dbReference type="HOGENOM" id="CLU_060703_3_0_10"/>
<dbReference type="AlphaFoldDB" id="F8X269"/>
<dbReference type="RefSeq" id="WP_006843519.1">
    <property type="nucleotide sequence ID" value="NZ_AQWJ01000005.1"/>
</dbReference>
<feature type="transmembrane region" description="Helical" evidence="9">
    <location>
        <begin position="162"/>
        <end position="185"/>
    </location>
</feature>
<evidence type="ECO:0000313" key="11">
    <source>
        <dbReference type="EMBL" id="EGK05885.1"/>
    </source>
</evidence>
<dbReference type="Proteomes" id="UP000006420">
    <property type="component" value="Unassembled WGS sequence"/>
</dbReference>
<dbReference type="GO" id="GO:0005886">
    <property type="term" value="C:plasma membrane"/>
    <property type="evidence" value="ECO:0007669"/>
    <property type="project" value="UniProtKB-SubCell"/>
</dbReference>
<sequence>METEKEHWDIEIKPRGSNFSLNIKEVWQYRDLLQMYVRRDVVTIYKQTVLGPLWFIIQPLFTTIMYMFVFGNIAQIPTDGLPQPLFYLSGILCWGYFSDCMGKASGTFLGNAGVFSKVYFPRLVVPISGVISNLVRLIIQLGLFLAVYFYFVYNGTDIKPNIYILFFPLLVLMLAGLGLGFGILISSVTTKYRDMAILFGFVTGLWMYATPIIYPLSVMKEKYEEYMWIIQLNPLTSIVEALRYGFMGAGTVDWFWLGYSFIVTIIVIILGSWVFNKVERSFIDVV</sequence>
<evidence type="ECO:0000256" key="5">
    <source>
        <dbReference type="ARBA" id="ARBA00022519"/>
    </source>
</evidence>
<dbReference type="PANTHER" id="PTHR30413">
    <property type="entry name" value="INNER MEMBRANE TRANSPORT PERMEASE"/>
    <property type="match status" value="1"/>
</dbReference>
<comment type="similarity">
    <text evidence="2 9">Belongs to the ABC-2 integral membrane protein family.</text>
</comment>
<evidence type="ECO:0000256" key="8">
    <source>
        <dbReference type="ARBA" id="ARBA00023136"/>
    </source>
</evidence>
<dbReference type="OrthoDB" id="9786910at2"/>
<protein>
    <recommendedName>
        <fullName evidence="9">Transport permease protein</fullName>
    </recommendedName>
</protein>
<keyword evidence="12" id="KW-1185">Reference proteome</keyword>
<feature type="domain" description="ABC transmembrane type-2" evidence="10">
    <location>
        <begin position="50"/>
        <end position="278"/>
    </location>
</feature>
<gene>
    <name evidence="11" type="ORF">HMPREF9456_02149</name>
</gene>
<feature type="transmembrane region" description="Helical" evidence="9">
    <location>
        <begin position="197"/>
        <end position="217"/>
    </location>
</feature>
<evidence type="ECO:0000256" key="3">
    <source>
        <dbReference type="ARBA" id="ARBA00022448"/>
    </source>
</evidence>
<dbReference type="EMBL" id="ADLW01000010">
    <property type="protein sequence ID" value="EGK05885.1"/>
    <property type="molecule type" value="Genomic_DNA"/>
</dbReference>
<keyword evidence="5" id="KW-0997">Cell inner membrane</keyword>
<dbReference type="eggNOG" id="COG1682">
    <property type="taxonomic scope" value="Bacteria"/>
</dbReference>
<evidence type="ECO:0000313" key="12">
    <source>
        <dbReference type="Proteomes" id="UP000006420"/>
    </source>
</evidence>
<accession>F8X269</accession>
<reference evidence="11 12" key="1">
    <citation type="submission" date="2011-04" db="EMBL/GenBank/DDBJ databases">
        <title>The Genome Sequence of Dysgonomonas mossii DSM 22836.</title>
        <authorList>
            <consortium name="The Broad Institute Genome Sequencing Platform"/>
            <person name="Earl A."/>
            <person name="Ward D."/>
            <person name="Feldgarden M."/>
            <person name="Gevers D."/>
            <person name="Pudlo N."/>
            <person name="Martens E."/>
            <person name="Allen-Vercoe E."/>
            <person name="Young S.K."/>
            <person name="Zeng Q."/>
            <person name="Gargeya S."/>
            <person name="Fitzgerald M."/>
            <person name="Haas B."/>
            <person name="Abouelleil A."/>
            <person name="Alvarado L."/>
            <person name="Arachchi H.M."/>
            <person name="Berlin A."/>
            <person name="Brown A."/>
            <person name="Chapman S.B."/>
            <person name="Chen Z."/>
            <person name="Dunbar C."/>
            <person name="Freedman E."/>
            <person name="Gearin G."/>
            <person name="Gellesch M."/>
            <person name="Goldberg J."/>
            <person name="Griggs A."/>
            <person name="Gujja S."/>
            <person name="Heiman D."/>
            <person name="Howarth C."/>
            <person name="Larson L."/>
            <person name="Lui A."/>
            <person name="MacDonald P.J.P."/>
            <person name="Mehta T."/>
            <person name="Montmayeur A."/>
            <person name="Murphy C."/>
            <person name="Neiman D."/>
            <person name="Pearson M."/>
            <person name="Priest M."/>
            <person name="Roberts A."/>
            <person name="Saif S."/>
            <person name="Shea T."/>
            <person name="Shenoy N."/>
            <person name="Sisk P."/>
            <person name="Stolte C."/>
            <person name="Sykes S."/>
            <person name="Yandava C."/>
            <person name="Wortman J."/>
            <person name="Nusbaum C."/>
            <person name="Birren B."/>
        </authorList>
    </citation>
    <scope>NUCLEOTIDE SEQUENCE [LARGE SCALE GENOMIC DNA]</scope>
    <source>
        <strain evidence="11 12">DSM 22836</strain>
    </source>
</reference>
<evidence type="ECO:0000256" key="7">
    <source>
        <dbReference type="ARBA" id="ARBA00022989"/>
    </source>
</evidence>
<organism evidence="11 12">
    <name type="scientific">Dysgonomonas mossii DSM 22836</name>
    <dbReference type="NCBI Taxonomy" id="742767"/>
    <lineage>
        <taxon>Bacteria</taxon>
        <taxon>Pseudomonadati</taxon>
        <taxon>Bacteroidota</taxon>
        <taxon>Bacteroidia</taxon>
        <taxon>Bacteroidales</taxon>
        <taxon>Dysgonomonadaceae</taxon>
        <taxon>Dysgonomonas</taxon>
    </lineage>
</organism>
<keyword evidence="7 9" id="KW-1133">Transmembrane helix</keyword>
<dbReference type="GO" id="GO:0015920">
    <property type="term" value="P:lipopolysaccharide transport"/>
    <property type="evidence" value="ECO:0007669"/>
    <property type="project" value="TreeGrafter"/>
</dbReference>
<evidence type="ECO:0000256" key="6">
    <source>
        <dbReference type="ARBA" id="ARBA00022692"/>
    </source>
</evidence>
<keyword evidence="4 9" id="KW-1003">Cell membrane</keyword>
<dbReference type="InterPro" id="IPR013525">
    <property type="entry name" value="ABC2_TM"/>
</dbReference>
<dbReference type="PROSITE" id="PS51012">
    <property type="entry name" value="ABC_TM2"/>
    <property type="match status" value="1"/>
</dbReference>
<evidence type="ECO:0000256" key="4">
    <source>
        <dbReference type="ARBA" id="ARBA00022475"/>
    </source>
</evidence>
<keyword evidence="8 9" id="KW-0472">Membrane</keyword>
<feature type="transmembrane region" description="Helical" evidence="9">
    <location>
        <begin position="85"/>
        <end position="102"/>
    </location>
</feature>
<evidence type="ECO:0000256" key="9">
    <source>
        <dbReference type="RuleBase" id="RU361157"/>
    </source>
</evidence>
<dbReference type="GO" id="GO:0140359">
    <property type="term" value="F:ABC-type transporter activity"/>
    <property type="evidence" value="ECO:0007669"/>
    <property type="project" value="InterPro"/>
</dbReference>
<keyword evidence="3 9" id="KW-0813">Transport</keyword>
<evidence type="ECO:0000256" key="2">
    <source>
        <dbReference type="ARBA" id="ARBA00007783"/>
    </source>
</evidence>
<comment type="caution">
    <text evidence="11">The sequence shown here is derived from an EMBL/GenBank/DDBJ whole genome shotgun (WGS) entry which is preliminary data.</text>
</comment>
<proteinExistence type="inferred from homology"/>
<dbReference type="GeneID" id="78082779"/>
<feature type="transmembrane region" description="Helical" evidence="9">
    <location>
        <begin position="53"/>
        <end position="73"/>
    </location>
</feature>
<feature type="transmembrane region" description="Helical" evidence="9">
    <location>
        <begin position="254"/>
        <end position="275"/>
    </location>
</feature>
<dbReference type="PANTHER" id="PTHR30413:SF8">
    <property type="entry name" value="TRANSPORT PERMEASE PROTEIN"/>
    <property type="match status" value="1"/>
</dbReference>
<dbReference type="InterPro" id="IPR047817">
    <property type="entry name" value="ABC2_TM_bact-type"/>
</dbReference>
<name>F8X269_9BACT</name>
<evidence type="ECO:0000256" key="1">
    <source>
        <dbReference type="ARBA" id="ARBA00004429"/>
    </source>
</evidence>
<keyword evidence="6 9" id="KW-0812">Transmembrane</keyword>
<comment type="subcellular location">
    <subcellularLocation>
        <location evidence="1">Cell inner membrane</location>
        <topology evidence="1">Multi-pass membrane protein</topology>
    </subcellularLocation>
    <subcellularLocation>
        <location evidence="9">Cell membrane</location>
        <topology evidence="9">Multi-pass membrane protein</topology>
    </subcellularLocation>
</comment>
<evidence type="ECO:0000259" key="10">
    <source>
        <dbReference type="PROSITE" id="PS51012"/>
    </source>
</evidence>